<feature type="chain" id="PRO_5015118458" evidence="1">
    <location>
        <begin position="26"/>
        <end position="441"/>
    </location>
</feature>
<proteinExistence type="predicted"/>
<dbReference type="CDD" id="cd07563">
    <property type="entry name" value="Peptidase_S41_IRBP"/>
    <property type="match status" value="1"/>
</dbReference>
<comment type="caution">
    <text evidence="3">The sequence shown here is derived from an EMBL/GenBank/DDBJ whole genome shotgun (WGS) entry which is preliminary data.</text>
</comment>
<dbReference type="InterPro" id="IPR005151">
    <property type="entry name" value="Tail-specific_protease"/>
</dbReference>
<feature type="domain" description="Tail specific protease" evidence="2">
    <location>
        <begin position="119"/>
        <end position="318"/>
    </location>
</feature>
<keyword evidence="1" id="KW-0732">Signal</keyword>
<dbReference type="Proteomes" id="UP000240572">
    <property type="component" value="Unassembled WGS sequence"/>
</dbReference>
<dbReference type="GO" id="GO:0006508">
    <property type="term" value="P:proteolysis"/>
    <property type="evidence" value="ECO:0007669"/>
    <property type="project" value="InterPro"/>
</dbReference>
<dbReference type="SUPFAM" id="SSF52096">
    <property type="entry name" value="ClpP/crotonase"/>
    <property type="match status" value="1"/>
</dbReference>
<dbReference type="Gene3D" id="3.90.226.10">
    <property type="entry name" value="2-enoyl-CoA Hydratase, Chain A, domain 1"/>
    <property type="match status" value="1"/>
</dbReference>
<dbReference type="PANTHER" id="PTHR11261">
    <property type="entry name" value="INTERPHOTORECEPTOR RETINOID-BINDING PROTEIN"/>
    <property type="match status" value="1"/>
</dbReference>
<dbReference type="OrthoDB" id="6397760at2"/>
<name>A0A2P8D8Q8_9BACT</name>
<evidence type="ECO:0000313" key="4">
    <source>
        <dbReference type="Proteomes" id="UP000240572"/>
    </source>
</evidence>
<dbReference type="Pfam" id="PF03572">
    <property type="entry name" value="Peptidase_S41"/>
    <property type="match status" value="1"/>
</dbReference>
<reference evidence="3 4" key="1">
    <citation type="submission" date="2018-03" db="EMBL/GenBank/DDBJ databases">
        <title>Genomic Encyclopedia of Type Strains, Phase III (KMG-III): the genomes of soil and plant-associated and newly described type strains.</title>
        <authorList>
            <person name="Whitman W."/>
        </authorList>
    </citation>
    <scope>NUCLEOTIDE SEQUENCE [LARGE SCALE GENOMIC DNA]</scope>
    <source>
        <strain evidence="3 4">CGMCC 1.12700</strain>
    </source>
</reference>
<gene>
    <name evidence="3" type="ORF">B0I18_102562</name>
</gene>
<sequence length="441" mass="49616">MHLYSKSKKWSGIFLLAFFPAMAFAQQPITPLTEAEKQQVVDSVVKRLDQMYIYPEVAKKMISLVVANVKKGKYAAIQDPIQFSDRLTADLVSVSQDKHLGISFDPEWVQQSKTVRTAKDSLELEHKEFPNARQDNFGFKEVSILDGNIGYLNLTKFYNPAQGGEAATAAMSFLANADALIIDLRQNGGGYGQMVQLLASYFFNETPVLLVEQYSREDQQTTQDWTLPYVSGKRRPDIDLYLLTSATTFSAAESFAYSLKNRKRAILIGETTGGGAHPVNRKVLSDRFTIFLPYGRSIDPITKTDWEQKGVTPDIAVPAKDALLRAQITALRKMVAAHPGTISTQWALADLEAQQLPVTLTPEALQAYAGTYEERILTVENGQLYYQKTGRSKFRLEPLSPDFFKIEELPYMRIKIERQNGIITGCTRMYDDGTRFTDIKK</sequence>
<evidence type="ECO:0000256" key="1">
    <source>
        <dbReference type="SAM" id="SignalP"/>
    </source>
</evidence>
<dbReference type="EMBL" id="PYGD01000002">
    <property type="protein sequence ID" value="PSK93592.1"/>
    <property type="molecule type" value="Genomic_DNA"/>
</dbReference>
<dbReference type="AlphaFoldDB" id="A0A2P8D8Q8"/>
<dbReference type="RefSeq" id="WP_106522583.1">
    <property type="nucleotide sequence ID" value="NZ_PYGD01000002.1"/>
</dbReference>
<dbReference type="PANTHER" id="PTHR11261:SF3">
    <property type="entry name" value="RETINOL-BINDING PROTEIN 3"/>
    <property type="match status" value="1"/>
</dbReference>
<feature type="signal peptide" evidence="1">
    <location>
        <begin position="1"/>
        <end position="25"/>
    </location>
</feature>
<dbReference type="InterPro" id="IPR029045">
    <property type="entry name" value="ClpP/crotonase-like_dom_sf"/>
</dbReference>
<accession>A0A2P8D8Q8</accession>
<organism evidence="3 4">
    <name type="scientific">Taibaiella chishuiensis</name>
    <dbReference type="NCBI Taxonomy" id="1434707"/>
    <lineage>
        <taxon>Bacteria</taxon>
        <taxon>Pseudomonadati</taxon>
        <taxon>Bacteroidota</taxon>
        <taxon>Chitinophagia</taxon>
        <taxon>Chitinophagales</taxon>
        <taxon>Chitinophagaceae</taxon>
        <taxon>Taibaiella</taxon>
    </lineage>
</organism>
<dbReference type="Gene3D" id="3.30.750.44">
    <property type="match status" value="1"/>
</dbReference>
<evidence type="ECO:0000313" key="3">
    <source>
        <dbReference type="EMBL" id="PSK93592.1"/>
    </source>
</evidence>
<dbReference type="Pfam" id="PF11918">
    <property type="entry name" value="Peptidase_S41_N"/>
    <property type="match status" value="1"/>
</dbReference>
<evidence type="ECO:0000259" key="2">
    <source>
        <dbReference type="SMART" id="SM00245"/>
    </source>
</evidence>
<protein>
    <submittedName>
        <fullName evidence="3">Peptidase S41-like protein</fullName>
    </submittedName>
</protein>
<keyword evidence="4" id="KW-1185">Reference proteome</keyword>
<dbReference type="GO" id="GO:0008236">
    <property type="term" value="F:serine-type peptidase activity"/>
    <property type="evidence" value="ECO:0007669"/>
    <property type="project" value="InterPro"/>
</dbReference>
<dbReference type="SMART" id="SM00245">
    <property type="entry name" value="TSPc"/>
    <property type="match status" value="1"/>
</dbReference>